<keyword evidence="3 6" id="KW-0489">Methyltransferase</keyword>
<evidence type="ECO:0000313" key="10">
    <source>
        <dbReference type="Proteomes" id="UP000289506"/>
    </source>
</evidence>
<feature type="domain" description="Tetrapyrrole methylase" evidence="8">
    <location>
        <begin position="3"/>
        <end position="203"/>
    </location>
</feature>
<gene>
    <name evidence="6 9" type="primary">rsmI</name>
    <name evidence="9" type="ORF">NCTC10142_00852</name>
</gene>
<dbReference type="InterPro" id="IPR014777">
    <property type="entry name" value="4pyrrole_Mease_sub1"/>
</dbReference>
<accession>A0A449AJB5</accession>
<dbReference type="PROSITE" id="PS01296">
    <property type="entry name" value="RSMI"/>
    <property type="match status" value="1"/>
</dbReference>
<dbReference type="PIRSF" id="PIRSF005917">
    <property type="entry name" value="MTase_YraL"/>
    <property type="match status" value="1"/>
</dbReference>
<dbReference type="EC" id="2.1.1.198" evidence="6"/>
<dbReference type="NCBIfam" id="TIGR00096">
    <property type="entry name" value="16S rRNA (cytidine(1402)-2'-O)-methyltransferase"/>
    <property type="match status" value="1"/>
</dbReference>
<dbReference type="HAMAP" id="MF_01877">
    <property type="entry name" value="16SrRNA_methyltr_I"/>
    <property type="match status" value="1"/>
</dbReference>
<comment type="subcellular location">
    <subcellularLocation>
        <location evidence="6">Cytoplasm</location>
    </subcellularLocation>
</comment>
<dbReference type="InterPro" id="IPR018063">
    <property type="entry name" value="SAM_MeTrfase_RsmI_CS"/>
</dbReference>
<dbReference type="AlphaFoldDB" id="A0A449AJB5"/>
<keyword evidence="9" id="KW-0614">Plasmid</keyword>
<dbReference type="Gene3D" id="3.40.1010.10">
    <property type="entry name" value="Cobalt-precorrin-4 Transmethylase, Domain 1"/>
    <property type="match status" value="1"/>
</dbReference>
<keyword evidence="7" id="KW-0472">Membrane</keyword>
<name>A0A449AJB5_9BACT</name>
<geneLocation type="plasmid" evidence="9 10">
    <name>13</name>
</geneLocation>
<dbReference type="InterPro" id="IPR000878">
    <property type="entry name" value="4pyrrol_Mease"/>
</dbReference>
<evidence type="ECO:0000256" key="5">
    <source>
        <dbReference type="ARBA" id="ARBA00022691"/>
    </source>
</evidence>
<keyword evidence="1 6" id="KW-0963">Cytoplasm</keyword>
<dbReference type="InterPro" id="IPR008189">
    <property type="entry name" value="rRNA_ssu_MeTfrase_I"/>
</dbReference>
<protein>
    <recommendedName>
        <fullName evidence="6">Ribosomal RNA small subunit methyltransferase I</fullName>
        <ecNumber evidence="6">2.1.1.198</ecNumber>
    </recommendedName>
    <alternativeName>
        <fullName evidence="6">16S rRNA 2'-O-ribose C1402 methyltransferase</fullName>
    </alternativeName>
    <alternativeName>
        <fullName evidence="6">rRNA (cytidine-2'-O-)-methyltransferase RsmI</fullName>
    </alternativeName>
</protein>
<keyword evidence="4 6" id="KW-0808">Transferase</keyword>
<feature type="transmembrane region" description="Helical" evidence="7">
    <location>
        <begin position="110"/>
        <end position="136"/>
    </location>
</feature>
<dbReference type="RefSeq" id="WP_129720991.1">
    <property type="nucleotide sequence ID" value="NZ_LR214986.1"/>
</dbReference>
<dbReference type="FunFam" id="3.40.1010.10:FF:000007">
    <property type="entry name" value="Ribosomal RNA small subunit methyltransferase I"/>
    <property type="match status" value="1"/>
</dbReference>
<keyword evidence="2 6" id="KW-0698">rRNA processing</keyword>
<keyword evidence="5 6" id="KW-0949">S-adenosyl-L-methionine</keyword>
<comment type="similarity">
    <text evidence="6">Belongs to the methyltransferase superfamily. RsmI family.</text>
</comment>
<proteinExistence type="inferred from homology"/>
<evidence type="ECO:0000256" key="7">
    <source>
        <dbReference type="SAM" id="Phobius"/>
    </source>
</evidence>
<evidence type="ECO:0000313" key="9">
    <source>
        <dbReference type="EMBL" id="VEU65070.1"/>
    </source>
</evidence>
<evidence type="ECO:0000256" key="2">
    <source>
        <dbReference type="ARBA" id="ARBA00022552"/>
    </source>
</evidence>
<sequence length="243" mass="27791">MSKIYVVGTPIGNLSDITIRALEILKNVPIIACEDTRVTQKLLDKYQIIGKKLITYNAFTEETTSLKIIDYVLNKNQDVAIVSDAGMPCVSDPGFEIIKLARMQNIELEIIPGVSAVITGFVGAAFSNTFSFLGFVKDKSEQRKKEFKQQIINENHSYIYYVSPHKLLDCLNDIYEVFDDNIKICLVKELTKIHETWYFDSVSNLISIFMKKPSIKGEFTLCLMKPKLKHQKKNKYQEFSKVN</sequence>
<evidence type="ECO:0000256" key="4">
    <source>
        <dbReference type="ARBA" id="ARBA00022679"/>
    </source>
</evidence>
<dbReference type="Gene3D" id="3.30.950.10">
    <property type="entry name" value="Methyltransferase, Cobalt-precorrin-4 Transmethylase, Domain 2"/>
    <property type="match status" value="1"/>
</dbReference>
<evidence type="ECO:0000256" key="1">
    <source>
        <dbReference type="ARBA" id="ARBA00022490"/>
    </source>
</evidence>
<dbReference type="CDD" id="cd11648">
    <property type="entry name" value="RsmI"/>
    <property type="match status" value="1"/>
</dbReference>
<dbReference type="GO" id="GO:0005737">
    <property type="term" value="C:cytoplasm"/>
    <property type="evidence" value="ECO:0007669"/>
    <property type="project" value="UniProtKB-SubCell"/>
</dbReference>
<organism evidence="9 10">
    <name type="scientific">Mycoplasmopsis cynos</name>
    <dbReference type="NCBI Taxonomy" id="171284"/>
    <lineage>
        <taxon>Bacteria</taxon>
        <taxon>Bacillati</taxon>
        <taxon>Mycoplasmatota</taxon>
        <taxon>Mycoplasmoidales</taxon>
        <taxon>Metamycoplasmataceae</taxon>
        <taxon>Mycoplasmopsis</taxon>
    </lineage>
</organism>
<keyword evidence="7" id="KW-0812">Transmembrane</keyword>
<dbReference type="InterPro" id="IPR014776">
    <property type="entry name" value="4pyrrole_Mease_sub2"/>
</dbReference>
<evidence type="ECO:0000256" key="3">
    <source>
        <dbReference type="ARBA" id="ARBA00022603"/>
    </source>
</evidence>
<evidence type="ECO:0000256" key="6">
    <source>
        <dbReference type="HAMAP-Rule" id="MF_01877"/>
    </source>
</evidence>
<dbReference type="SUPFAM" id="SSF53790">
    <property type="entry name" value="Tetrapyrrole methylase"/>
    <property type="match status" value="1"/>
</dbReference>
<reference evidence="9 10" key="1">
    <citation type="submission" date="2019-01" db="EMBL/GenBank/DDBJ databases">
        <authorList>
            <consortium name="Pathogen Informatics"/>
        </authorList>
    </citation>
    <scope>NUCLEOTIDE SEQUENCE [LARGE SCALE GENOMIC DNA]</scope>
    <source>
        <strain evidence="9 10">NCTC10142</strain>
        <plasmid evidence="10">13</plasmid>
    </source>
</reference>
<dbReference type="Pfam" id="PF00590">
    <property type="entry name" value="TP_methylase"/>
    <property type="match status" value="1"/>
</dbReference>
<evidence type="ECO:0000259" key="8">
    <source>
        <dbReference type="Pfam" id="PF00590"/>
    </source>
</evidence>
<comment type="catalytic activity">
    <reaction evidence="6">
        <text>cytidine(1402) in 16S rRNA + S-adenosyl-L-methionine = 2'-O-methylcytidine(1402) in 16S rRNA + S-adenosyl-L-homocysteine + H(+)</text>
        <dbReference type="Rhea" id="RHEA:42924"/>
        <dbReference type="Rhea" id="RHEA-COMP:10285"/>
        <dbReference type="Rhea" id="RHEA-COMP:10286"/>
        <dbReference type="ChEBI" id="CHEBI:15378"/>
        <dbReference type="ChEBI" id="CHEBI:57856"/>
        <dbReference type="ChEBI" id="CHEBI:59789"/>
        <dbReference type="ChEBI" id="CHEBI:74495"/>
        <dbReference type="ChEBI" id="CHEBI:82748"/>
        <dbReference type="EC" id="2.1.1.198"/>
    </reaction>
</comment>
<comment type="function">
    <text evidence="6">Catalyzes the 2'-O-methylation of the ribose of cytidine 1402 (C1402) in 16S rRNA.</text>
</comment>
<dbReference type="Proteomes" id="UP000289506">
    <property type="component" value="Plasmid 13"/>
</dbReference>
<dbReference type="EMBL" id="LR214986">
    <property type="protein sequence ID" value="VEU65070.1"/>
    <property type="molecule type" value="Genomic_DNA"/>
</dbReference>
<keyword evidence="7" id="KW-1133">Transmembrane helix</keyword>
<dbReference type="InterPro" id="IPR035996">
    <property type="entry name" value="4pyrrol_Methylase_sf"/>
</dbReference>
<dbReference type="PANTHER" id="PTHR46111:SF1">
    <property type="entry name" value="RIBOSOMAL RNA SMALL SUBUNIT METHYLTRANSFERASE I"/>
    <property type="match status" value="1"/>
</dbReference>
<dbReference type="PANTHER" id="PTHR46111">
    <property type="entry name" value="RIBOSOMAL RNA SMALL SUBUNIT METHYLTRANSFERASE I"/>
    <property type="match status" value="1"/>
</dbReference>
<dbReference type="GO" id="GO:0070677">
    <property type="term" value="F:rRNA (cytosine-2'-O-)-methyltransferase activity"/>
    <property type="evidence" value="ECO:0007669"/>
    <property type="project" value="UniProtKB-UniRule"/>
</dbReference>